<protein>
    <submittedName>
        <fullName evidence="1 2">Uncharacterized protein</fullName>
    </submittedName>
</protein>
<reference evidence="1 2" key="1">
    <citation type="journal article" date="2010" name="Nature">
        <title>Genome sequencing and analysis of the model grass Brachypodium distachyon.</title>
        <authorList>
            <consortium name="International Brachypodium Initiative"/>
        </authorList>
    </citation>
    <scope>NUCLEOTIDE SEQUENCE [LARGE SCALE GENOMIC DNA]</scope>
    <source>
        <strain evidence="1 2">Bd21</strain>
    </source>
</reference>
<keyword evidence="3" id="KW-1185">Reference proteome</keyword>
<accession>A0A2K2D145</accession>
<reference evidence="2" key="3">
    <citation type="submission" date="2018-08" db="UniProtKB">
        <authorList>
            <consortium name="EnsemblPlants"/>
        </authorList>
    </citation>
    <scope>IDENTIFICATION</scope>
    <source>
        <strain evidence="2">cv. Bd21</strain>
    </source>
</reference>
<organism evidence="1">
    <name type="scientific">Brachypodium distachyon</name>
    <name type="common">Purple false brome</name>
    <name type="synonym">Trachynia distachya</name>
    <dbReference type="NCBI Taxonomy" id="15368"/>
    <lineage>
        <taxon>Eukaryota</taxon>
        <taxon>Viridiplantae</taxon>
        <taxon>Streptophyta</taxon>
        <taxon>Embryophyta</taxon>
        <taxon>Tracheophyta</taxon>
        <taxon>Spermatophyta</taxon>
        <taxon>Magnoliopsida</taxon>
        <taxon>Liliopsida</taxon>
        <taxon>Poales</taxon>
        <taxon>Poaceae</taxon>
        <taxon>BOP clade</taxon>
        <taxon>Pooideae</taxon>
        <taxon>Stipodae</taxon>
        <taxon>Brachypodieae</taxon>
        <taxon>Brachypodium</taxon>
    </lineage>
</organism>
<proteinExistence type="predicted"/>
<evidence type="ECO:0000313" key="1">
    <source>
        <dbReference type="EMBL" id="PNT68006.1"/>
    </source>
</evidence>
<dbReference type="EMBL" id="CM000882">
    <property type="protein sequence ID" value="PNT68006.1"/>
    <property type="molecule type" value="Genomic_DNA"/>
</dbReference>
<evidence type="ECO:0000313" key="3">
    <source>
        <dbReference type="Proteomes" id="UP000008810"/>
    </source>
</evidence>
<sequence length="99" mass="11382">MTSIFFLLEYIGVSSIKEGELRCSLQALRAVITNYSTRVSPLSTYHSWCKAKTPKMLQMKGVLIFESGKTERRPMKMHEESKCKFLEVTNKVLLPSHIK</sequence>
<dbReference type="Proteomes" id="UP000008810">
    <property type="component" value="Chromosome 3"/>
</dbReference>
<dbReference type="Gramene" id="PNT68006">
    <property type="protein sequence ID" value="PNT68006"/>
    <property type="gene ID" value="BRADI_3g34713v3"/>
</dbReference>
<dbReference type="InParanoid" id="A0A2K2D145"/>
<evidence type="ECO:0000313" key="2">
    <source>
        <dbReference type="EnsemblPlants" id="PNT68006"/>
    </source>
</evidence>
<dbReference type="AlphaFoldDB" id="A0A2K2D145"/>
<name>A0A2K2D145_BRADI</name>
<gene>
    <name evidence="1" type="ORF">BRADI_3g34713v3</name>
</gene>
<reference evidence="1" key="2">
    <citation type="submission" date="2017-06" db="EMBL/GenBank/DDBJ databases">
        <title>WGS assembly of Brachypodium distachyon.</title>
        <authorList>
            <consortium name="The International Brachypodium Initiative"/>
            <person name="Lucas S."/>
            <person name="Harmon-Smith M."/>
            <person name="Lail K."/>
            <person name="Tice H."/>
            <person name="Grimwood J."/>
            <person name="Bruce D."/>
            <person name="Barry K."/>
            <person name="Shu S."/>
            <person name="Lindquist E."/>
            <person name="Wang M."/>
            <person name="Pitluck S."/>
            <person name="Vogel J.P."/>
            <person name="Garvin D.F."/>
            <person name="Mockler T.C."/>
            <person name="Schmutz J."/>
            <person name="Rokhsar D."/>
            <person name="Bevan M.W."/>
        </authorList>
    </citation>
    <scope>NUCLEOTIDE SEQUENCE</scope>
    <source>
        <strain evidence="1">Bd21</strain>
    </source>
</reference>
<dbReference type="EnsemblPlants" id="PNT68006">
    <property type="protein sequence ID" value="PNT68006"/>
    <property type="gene ID" value="BRADI_3g34713v3"/>
</dbReference>